<sequence length="212" mass="24949">MSLFLGKIHYWLFDKILWFEGLEDEIIKLAQKEGLNIDEIKNEIDLKYGENTQNKNLEEIIDTSNIHGWLQSKINSSEGRVASWTKVMLENDKNNLVKLANVYIYQGIKAAKEVKSSQNLLNAKDIYNSLNDYILDGMPCDRVNEVIISQDDIVEWKKRICVHKDIWEKEGMDVEVFYDLRNLWIKAFVNEVNGDFEYIQKNETEYCISERK</sequence>
<evidence type="ECO:0008006" key="3">
    <source>
        <dbReference type="Google" id="ProtNLM"/>
    </source>
</evidence>
<proteinExistence type="predicted"/>
<protein>
    <recommendedName>
        <fullName evidence="3">DUF2313 domain-containing protein</fullName>
    </recommendedName>
</protein>
<keyword evidence="2" id="KW-1185">Reference proteome</keyword>
<reference evidence="1 2" key="1">
    <citation type="submission" date="2023-05" db="EMBL/GenBank/DDBJ databases">
        <title>Rombocin, a short stable natural nisin variant, displays selective antimicrobial activity against Listeria monocytogenes and employs dual mode of action to kill target bacterial strains.</title>
        <authorList>
            <person name="Wambui J."/>
            <person name="Stephan R."/>
            <person name="Kuipers O.P."/>
        </authorList>
    </citation>
    <scope>NUCLEOTIDE SEQUENCE [LARGE SCALE GENOMIC DNA]</scope>
    <source>
        <strain evidence="1 2">RC002</strain>
    </source>
</reference>
<dbReference type="RefSeq" id="WP_284133087.1">
    <property type="nucleotide sequence ID" value="NZ_JASKYM010000006.1"/>
</dbReference>
<dbReference type="EMBL" id="JASKYM010000006">
    <property type="protein sequence ID" value="MDK2564155.1"/>
    <property type="molecule type" value="Genomic_DNA"/>
</dbReference>
<evidence type="ECO:0000313" key="2">
    <source>
        <dbReference type="Proteomes" id="UP001301012"/>
    </source>
</evidence>
<evidence type="ECO:0000313" key="1">
    <source>
        <dbReference type="EMBL" id="MDK2564155.1"/>
    </source>
</evidence>
<dbReference type="Proteomes" id="UP001301012">
    <property type="component" value="Unassembled WGS sequence"/>
</dbReference>
<comment type="caution">
    <text evidence="1">The sequence shown here is derived from an EMBL/GenBank/DDBJ whole genome shotgun (WGS) entry which is preliminary data.</text>
</comment>
<accession>A0ABT7EB59</accession>
<name>A0ABT7EB59_9FIRM</name>
<organism evidence="1 2">
    <name type="scientific">Romboutsia sedimentorum</name>
    <dbReference type="NCBI Taxonomy" id="1368474"/>
    <lineage>
        <taxon>Bacteria</taxon>
        <taxon>Bacillati</taxon>
        <taxon>Bacillota</taxon>
        <taxon>Clostridia</taxon>
        <taxon>Peptostreptococcales</taxon>
        <taxon>Peptostreptococcaceae</taxon>
        <taxon>Romboutsia</taxon>
    </lineage>
</organism>
<gene>
    <name evidence="1" type="ORF">QOZ84_11395</name>
</gene>